<feature type="region of interest" description="Disordered" evidence="1">
    <location>
        <begin position="322"/>
        <end position="344"/>
    </location>
</feature>
<feature type="compositionally biased region" description="Basic residues" evidence="1">
    <location>
        <begin position="327"/>
        <end position="342"/>
    </location>
</feature>
<keyword evidence="3" id="KW-1185">Reference proteome</keyword>
<proteinExistence type="predicted"/>
<name>A0A0L6URN2_9BASI</name>
<reference evidence="2 3" key="1">
    <citation type="submission" date="2015-08" db="EMBL/GenBank/DDBJ databases">
        <title>Next Generation Sequencing and Analysis of the Genome of Puccinia sorghi L Schw, the Causal Agent of Maize Common Rust.</title>
        <authorList>
            <person name="Rochi L."/>
            <person name="Burguener G."/>
            <person name="Darino M."/>
            <person name="Turjanski A."/>
            <person name="Kreff E."/>
            <person name="Dieguez M.J."/>
            <person name="Sacco F."/>
        </authorList>
    </citation>
    <scope>NUCLEOTIDE SEQUENCE [LARGE SCALE GENOMIC DNA]</scope>
    <source>
        <strain evidence="2 3">RO10H11247</strain>
    </source>
</reference>
<accession>A0A0L6URN2</accession>
<comment type="caution">
    <text evidence="2">The sequence shown here is derived from an EMBL/GenBank/DDBJ whole genome shotgun (WGS) entry which is preliminary data.</text>
</comment>
<feature type="compositionally biased region" description="Pro residues" evidence="1">
    <location>
        <begin position="18"/>
        <end position="37"/>
    </location>
</feature>
<evidence type="ECO:0000256" key="1">
    <source>
        <dbReference type="SAM" id="MobiDB-lite"/>
    </source>
</evidence>
<evidence type="ECO:0000313" key="2">
    <source>
        <dbReference type="EMBL" id="KNZ51201.1"/>
    </source>
</evidence>
<dbReference type="VEuPathDB" id="FungiDB:VP01_404g2"/>
<feature type="region of interest" description="Disordered" evidence="1">
    <location>
        <begin position="1"/>
        <end position="39"/>
    </location>
</feature>
<sequence>MRTDWPTPKNPASRGGPRPFPLSAPPPHPAASFPFPPNSRSTAGKWLSQTLRLELNHFQSLPRLDNPRLTGRTQDCGRVLAGRLSHHLLHLSQSHVKGDVVTVRLETCTLRNNRDELLRHHWRDCQLLDTERNLRFSAKRPLGQLRRLLFPRSRNTGSRRLLPLGLLGKRNQTETSKELEIRNKEIKEIRKENYHRSSMILKRRQLIVRLMPGLIEDLVFRLMPGLIEDLVLLLEMRKSGRVRSKIMKSERVPRRVRNFNRKCEQFQVPTKGGMNMYIYDTVCRERRREGFKVREADNNMNSVFFLDTLEYLFTPLPLPLRPLSQKNRPKKHKINYKKKKQSYKTQQNRRSLSLSFVQQISMLERETKALSAYIYI</sequence>
<dbReference type="Proteomes" id="UP000037035">
    <property type="component" value="Unassembled WGS sequence"/>
</dbReference>
<protein>
    <submittedName>
        <fullName evidence="2">Uncharacterized protein</fullName>
    </submittedName>
</protein>
<organism evidence="2 3">
    <name type="scientific">Puccinia sorghi</name>
    <dbReference type="NCBI Taxonomy" id="27349"/>
    <lineage>
        <taxon>Eukaryota</taxon>
        <taxon>Fungi</taxon>
        <taxon>Dikarya</taxon>
        <taxon>Basidiomycota</taxon>
        <taxon>Pucciniomycotina</taxon>
        <taxon>Pucciniomycetes</taxon>
        <taxon>Pucciniales</taxon>
        <taxon>Pucciniaceae</taxon>
        <taxon>Puccinia</taxon>
    </lineage>
</organism>
<dbReference type="EMBL" id="LAVV01009113">
    <property type="protein sequence ID" value="KNZ51201.1"/>
    <property type="molecule type" value="Genomic_DNA"/>
</dbReference>
<gene>
    <name evidence="2" type="ORF">VP01_404g2</name>
</gene>
<dbReference type="AlphaFoldDB" id="A0A0L6URN2"/>
<evidence type="ECO:0000313" key="3">
    <source>
        <dbReference type="Proteomes" id="UP000037035"/>
    </source>
</evidence>